<evidence type="ECO:0000259" key="1">
    <source>
        <dbReference type="SMART" id="SM00858"/>
    </source>
</evidence>
<organism evidence="2 3">
    <name type="scientific">Nakamurella panacisegetis</name>
    <dbReference type="NCBI Taxonomy" id="1090615"/>
    <lineage>
        <taxon>Bacteria</taxon>
        <taxon>Bacillati</taxon>
        <taxon>Actinomycetota</taxon>
        <taxon>Actinomycetes</taxon>
        <taxon>Nakamurellales</taxon>
        <taxon>Nakamurellaceae</taxon>
        <taxon>Nakamurella</taxon>
    </lineage>
</organism>
<evidence type="ECO:0000313" key="3">
    <source>
        <dbReference type="Proteomes" id="UP000198741"/>
    </source>
</evidence>
<dbReference type="AlphaFoldDB" id="A0A1H0HN74"/>
<dbReference type="InterPro" id="IPR013974">
    <property type="entry name" value="SAF"/>
</dbReference>
<keyword evidence="3" id="KW-1185">Reference proteome</keyword>
<feature type="domain" description="SAF" evidence="1">
    <location>
        <begin position="41"/>
        <end position="105"/>
    </location>
</feature>
<sequence length="275" mass="27563">MIKSRMIAAVAAVLLAVVGTVVLLSYAHKNAAAAPAAPAMTSVWVATSPIPAGTPATAFAKLAALKAIPAAAVLPNTVTDLTQLAQQVALVPLVPGEQLLISKFGPPLVVMSSSTAVKIPPAFQQITILLRPEQVLGGHLAAGDTVGVFISLGEKNIPAARTHLTAQKVLVTRVEAQTAPPAAASATAGPTTSSTATPAVATAPSVVASGPATSAATPSGPDPTANVLVTLATTAHIAEKIVFGAEHGSIWLSYEPLTADESGTEIVDGTKVYTK</sequence>
<name>A0A1H0HN74_9ACTN</name>
<evidence type="ECO:0000313" key="2">
    <source>
        <dbReference type="EMBL" id="SDO20666.1"/>
    </source>
</evidence>
<reference evidence="2 3" key="1">
    <citation type="submission" date="2016-10" db="EMBL/GenBank/DDBJ databases">
        <authorList>
            <person name="de Groot N.N."/>
        </authorList>
    </citation>
    <scope>NUCLEOTIDE SEQUENCE [LARGE SCALE GENOMIC DNA]</scope>
    <source>
        <strain evidence="3">P4-7,KCTC 19426,CECT 7604</strain>
    </source>
</reference>
<dbReference type="OrthoDB" id="5182178at2"/>
<gene>
    <name evidence="2" type="ORF">SAMN04515671_0141</name>
</gene>
<dbReference type="RefSeq" id="WP_090474102.1">
    <property type="nucleotide sequence ID" value="NZ_LT629710.1"/>
</dbReference>
<dbReference type="STRING" id="1090615.SAMN04515671_0141"/>
<dbReference type="EMBL" id="LT629710">
    <property type="protein sequence ID" value="SDO20666.1"/>
    <property type="molecule type" value="Genomic_DNA"/>
</dbReference>
<accession>A0A1H0HN74</accession>
<protein>
    <submittedName>
        <fullName evidence="2">Pilus assembly protein CpaB</fullName>
    </submittedName>
</protein>
<proteinExistence type="predicted"/>
<dbReference type="Proteomes" id="UP000198741">
    <property type="component" value="Chromosome I"/>
</dbReference>
<dbReference type="SMART" id="SM00858">
    <property type="entry name" value="SAF"/>
    <property type="match status" value="1"/>
</dbReference>